<reference evidence="2 3" key="1">
    <citation type="submission" date="2019-11" db="EMBL/GenBank/DDBJ databases">
        <authorList>
            <person name="Im W.T."/>
        </authorList>
    </citation>
    <scope>NUCLEOTIDE SEQUENCE [LARGE SCALE GENOMIC DNA]</scope>
    <source>
        <strain evidence="2 3">SB-02</strain>
    </source>
</reference>
<keyword evidence="1" id="KW-0812">Transmembrane</keyword>
<keyword evidence="1" id="KW-1133">Transmembrane helix</keyword>
<keyword evidence="3" id="KW-1185">Reference proteome</keyword>
<feature type="transmembrane region" description="Helical" evidence="1">
    <location>
        <begin position="55"/>
        <end position="75"/>
    </location>
</feature>
<gene>
    <name evidence="2" type="ORF">GLV81_10785</name>
</gene>
<dbReference type="Proteomes" id="UP000426027">
    <property type="component" value="Chromosome"/>
</dbReference>
<evidence type="ECO:0000313" key="2">
    <source>
        <dbReference type="EMBL" id="QGW28520.1"/>
    </source>
</evidence>
<organism evidence="2 3">
    <name type="scientific">Phnomibacter ginsenosidimutans</name>
    <dbReference type="NCBI Taxonomy" id="2676868"/>
    <lineage>
        <taxon>Bacteria</taxon>
        <taxon>Pseudomonadati</taxon>
        <taxon>Bacteroidota</taxon>
        <taxon>Chitinophagia</taxon>
        <taxon>Chitinophagales</taxon>
        <taxon>Chitinophagaceae</taxon>
        <taxon>Phnomibacter</taxon>
    </lineage>
</organism>
<sequence length="128" mass="15017">MPNRSSFRYASESITGRFVAFFLCLYLEWGKRQHAFVAQIEWQIITLQKDTVNTLMHPLVLLPFLGQLLMLYTVFASKPRRWQTRTSIVLMGTLAFMVLLVGGLSLHWKIILSALQFWIIAVWLWQKE</sequence>
<proteinExistence type="predicted"/>
<name>A0A6I6GDV8_9BACT</name>
<dbReference type="KEGG" id="fls:GLV81_10785"/>
<evidence type="ECO:0000256" key="1">
    <source>
        <dbReference type="SAM" id="Phobius"/>
    </source>
</evidence>
<dbReference type="AlphaFoldDB" id="A0A6I6GDV8"/>
<protein>
    <submittedName>
        <fullName evidence="2">Uncharacterized protein</fullName>
    </submittedName>
</protein>
<feature type="transmembrane region" description="Helical" evidence="1">
    <location>
        <begin position="87"/>
        <end position="104"/>
    </location>
</feature>
<evidence type="ECO:0000313" key="3">
    <source>
        <dbReference type="Proteomes" id="UP000426027"/>
    </source>
</evidence>
<keyword evidence="1" id="KW-0472">Membrane</keyword>
<accession>A0A6I6GDV8</accession>
<dbReference type="EMBL" id="CP046566">
    <property type="protein sequence ID" value="QGW28520.1"/>
    <property type="molecule type" value="Genomic_DNA"/>
</dbReference>
<dbReference type="RefSeq" id="WP_157478873.1">
    <property type="nucleotide sequence ID" value="NZ_CP046566.1"/>
</dbReference>